<dbReference type="Pfam" id="PF00566">
    <property type="entry name" value="RabGAP-TBC"/>
    <property type="match status" value="1"/>
</dbReference>
<feature type="region of interest" description="Disordered" evidence="3">
    <location>
        <begin position="120"/>
        <end position="171"/>
    </location>
</feature>
<dbReference type="GO" id="GO:0005794">
    <property type="term" value="C:Golgi apparatus"/>
    <property type="evidence" value="ECO:0007669"/>
    <property type="project" value="TreeGrafter"/>
</dbReference>
<evidence type="ECO:0000313" key="6">
    <source>
        <dbReference type="Proteomes" id="UP001150569"/>
    </source>
</evidence>
<evidence type="ECO:0000313" key="5">
    <source>
        <dbReference type="EMBL" id="KAJ1912415.1"/>
    </source>
</evidence>
<dbReference type="OrthoDB" id="26371at2759"/>
<dbReference type="AlphaFoldDB" id="A0A9W7ZSY4"/>
<dbReference type="PANTHER" id="PTHR22957:SF26">
    <property type="entry name" value="LD44506P"/>
    <property type="match status" value="1"/>
</dbReference>
<dbReference type="Gene3D" id="1.10.10.750">
    <property type="entry name" value="Ypt/Rab-GAP domain of gyp1p, domain 1"/>
    <property type="match status" value="1"/>
</dbReference>
<dbReference type="PANTHER" id="PTHR22957">
    <property type="entry name" value="TBC1 DOMAIN FAMILY MEMBER GTPASE-ACTIVATING PROTEIN"/>
    <property type="match status" value="1"/>
</dbReference>
<dbReference type="Proteomes" id="UP001150569">
    <property type="component" value="Unassembled WGS sequence"/>
</dbReference>
<dbReference type="GO" id="GO:0005096">
    <property type="term" value="F:GTPase activator activity"/>
    <property type="evidence" value="ECO:0007669"/>
    <property type="project" value="UniProtKB-KW"/>
</dbReference>
<proteinExistence type="predicted"/>
<protein>
    <submittedName>
        <fullName evidence="5">GTPase-activating protein</fullName>
    </submittedName>
</protein>
<dbReference type="InterPro" id="IPR000195">
    <property type="entry name" value="Rab-GAP-TBC_dom"/>
</dbReference>
<dbReference type="InterPro" id="IPR035969">
    <property type="entry name" value="Rab-GAP_TBC_sf"/>
</dbReference>
<dbReference type="Gene3D" id="1.10.8.270">
    <property type="entry name" value="putative rabgap domain of human tbc1 domain family member 14 like domains"/>
    <property type="match status" value="1"/>
</dbReference>
<gene>
    <name evidence="5" type="primary">GYP1_2</name>
    <name evidence="5" type="ORF">IWQ60_009673</name>
</gene>
<feature type="domain" description="Rab-GAP TBC" evidence="4">
    <location>
        <begin position="226"/>
        <end position="450"/>
    </location>
</feature>
<evidence type="ECO:0000259" key="4">
    <source>
        <dbReference type="PROSITE" id="PS50086"/>
    </source>
</evidence>
<keyword evidence="1" id="KW-0343">GTPase activation</keyword>
<dbReference type="FunFam" id="1.10.472.80:FF:000001">
    <property type="entry name" value="TBC1 domain family member 22B"/>
    <property type="match status" value="1"/>
</dbReference>
<accession>A0A9W7ZSY4</accession>
<sequence length="522" mass="59193">MRSTFWRRQPVHTPAQIFVTELDVSPQSDDLDLMGGSPYPGLLMTNPKLSPFSPTTATLPKFRPVISERLAESGPGKARKARQNPKISQFLDEAGSAWDTEGVDDPLSFASDFRRASFAAGDRSPIKDTTSEPAGLVTTSSCASTPSSAGSESASRTSPSRSPPLHPEVGGLRLAHRTLSDPKLEQRNLKEMVHLNSRLARVERFERLLAEPNVDLAKLRQLSWNGIPEQFRCMAWQLLMGYLPTNADRRAQTLTRKRQEYEDCVAQTFARGVEALDPALWHQIQIDVPRTFPTSTLFQDPVIQQCLARILYCWADRHPASGYVQGINDLVTPFFLVFLSSRIQTDPEHSTTADIPQNVLDEVEADSFWCLSKLLDGIQDNYIHAQPGILRQICKLKELIARINQKLADHLEDQGVEFIQFAFRWMNCLLMREVSLKNTIRMWDTYLAEGSSGFSEFHVYVCAAFLVKWTDVLLKMDFQETMLFLQGVPTKSWTEKEIEVLLSEAFMYQSLYHYAPNHYSRK</sequence>
<evidence type="ECO:0000256" key="2">
    <source>
        <dbReference type="ARBA" id="ARBA00022553"/>
    </source>
</evidence>
<dbReference type="FunFam" id="1.10.10.750:FF:000009">
    <property type="entry name" value="TBC1 domain family member 22A"/>
    <property type="match status" value="1"/>
</dbReference>
<feature type="compositionally biased region" description="Low complexity" evidence="3">
    <location>
        <begin position="138"/>
        <end position="160"/>
    </location>
</feature>
<name>A0A9W7ZSY4_9FUNG</name>
<dbReference type="SUPFAM" id="SSF47923">
    <property type="entry name" value="Ypt/Rab-GAP domain of gyp1p"/>
    <property type="match status" value="2"/>
</dbReference>
<dbReference type="EMBL" id="JANBPT010000835">
    <property type="protein sequence ID" value="KAJ1912415.1"/>
    <property type="molecule type" value="Genomic_DNA"/>
</dbReference>
<keyword evidence="6" id="KW-1185">Reference proteome</keyword>
<dbReference type="GO" id="GO:0071889">
    <property type="term" value="F:14-3-3 protein binding"/>
    <property type="evidence" value="ECO:0007669"/>
    <property type="project" value="UniProtKB-ARBA"/>
</dbReference>
<evidence type="ECO:0000256" key="1">
    <source>
        <dbReference type="ARBA" id="ARBA00022468"/>
    </source>
</evidence>
<evidence type="ECO:0000256" key="3">
    <source>
        <dbReference type="SAM" id="MobiDB-lite"/>
    </source>
</evidence>
<dbReference type="PROSITE" id="PS50086">
    <property type="entry name" value="TBC_RABGAP"/>
    <property type="match status" value="1"/>
</dbReference>
<dbReference type="Gene3D" id="1.10.472.80">
    <property type="entry name" value="Ypt/Rab-GAP domain of gyp1p, domain 3"/>
    <property type="match status" value="1"/>
</dbReference>
<dbReference type="SMART" id="SM00164">
    <property type="entry name" value="TBC"/>
    <property type="match status" value="1"/>
</dbReference>
<organism evidence="5 6">
    <name type="scientific">Tieghemiomyces parasiticus</name>
    <dbReference type="NCBI Taxonomy" id="78921"/>
    <lineage>
        <taxon>Eukaryota</taxon>
        <taxon>Fungi</taxon>
        <taxon>Fungi incertae sedis</taxon>
        <taxon>Zoopagomycota</taxon>
        <taxon>Kickxellomycotina</taxon>
        <taxon>Dimargaritomycetes</taxon>
        <taxon>Dimargaritales</taxon>
        <taxon>Dimargaritaceae</taxon>
        <taxon>Tieghemiomyces</taxon>
    </lineage>
</organism>
<keyword evidence="2" id="KW-0597">Phosphoprotein</keyword>
<dbReference type="FunFam" id="1.10.8.270:FF:000004">
    <property type="entry name" value="TBC1 domain family, member 22B"/>
    <property type="match status" value="1"/>
</dbReference>
<reference evidence="5" key="1">
    <citation type="submission" date="2022-07" db="EMBL/GenBank/DDBJ databases">
        <title>Phylogenomic reconstructions and comparative analyses of Kickxellomycotina fungi.</title>
        <authorList>
            <person name="Reynolds N.K."/>
            <person name="Stajich J.E."/>
            <person name="Barry K."/>
            <person name="Grigoriev I.V."/>
            <person name="Crous P."/>
            <person name="Smith M.E."/>
        </authorList>
    </citation>
    <scope>NUCLEOTIDE SEQUENCE</scope>
    <source>
        <strain evidence="5">RSA 861</strain>
    </source>
</reference>
<comment type="caution">
    <text evidence="5">The sequence shown here is derived from an EMBL/GenBank/DDBJ whole genome shotgun (WGS) entry which is preliminary data.</text>
</comment>